<comment type="caution">
    <text evidence="1">The sequence shown here is derived from an EMBL/GenBank/DDBJ whole genome shotgun (WGS) entry which is preliminary data.</text>
</comment>
<name>A0ACB7VMA5_DIOAL</name>
<evidence type="ECO:0000313" key="1">
    <source>
        <dbReference type="EMBL" id="KAH7675211.1"/>
    </source>
</evidence>
<dbReference type="Proteomes" id="UP000827976">
    <property type="component" value="Chromosome 8"/>
</dbReference>
<accession>A0ACB7VMA5</accession>
<dbReference type="EMBL" id="CM037018">
    <property type="protein sequence ID" value="KAH7675211.1"/>
    <property type="molecule type" value="Genomic_DNA"/>
</dbReference>
<sequence length="169" mass="19051">MMAKDWGEGLKLGIWGGFPPDGALNRFGFVGFEEDFMRVSFWEYLHCPLICSSKSSFNHCSPQPVGSEAAQVAVDVVEKLQYDDDDEEEEEEEEDNERIGGEKRVGFVLRSSLKKPSFDLDSKGPGKEGVKWMDFMGKELVEVREFESNESSDSDDEDDNNPACMCVIQ</sequence>
<evidence type="ECO:0000313" key="2">
    <source>
        <dbReference type="Proteomes" id="UP000827976"/>
    </source>
</evidence>
<keyword evidence="2" id="KW-1185">Reference proteome</keyword>
<organism evidence="1 2">
    <name type="scientific">Dioscorea alata</name>
    <name type="common">Purple yam</name>
    <dbReference type="NCBI Taxonomy" id="55571"/>
    <lineage>
        <taxon>Eukaryota</taxon>
        <taxon>Viridiplantae</taxon>
        <taxon>Streptophyta</taxon>
        <taxon>Embryophyta</taxon>
        <taxon>Tracheophyta</taxon>
        <taxon>Spermatophyta</taxon>
        <taxon>Magnoliopsida</taxon>
        <taxon>Liliopsida</taxon>
        <taxon>Dioscoreales</taxon>
        <taxon>Dioscoreaceae</taxon>
        <taxon>Dioscorea</taxon>
    </lineage>
</organism>
<proteinExistence type="predicted"/>
<gene>
    <name evidence="1" type="ORF">IHE45_08G122100</name>
</gene>
<protein>
    <submittedName>
        <fullName evidence="1">Uncharacterized protein</fullName>
    </submittedName>
</protein>
<reference evidence="2" key="1">
    <citation type="journal article" date="2022" name="Nat. Commun.">
        <title>Chromosome evolution and the genetic basis of agronomically important traits in greater yam.</title>
        <authorList>
            <person name="Bredeson J.V."/>
            <person name="Lyons J.B."/>
            <person name="Oniyinde I.O."/>
            <person name="Okereke N.R."/>
            <person name="Kolade O."/>
            <person name="Nnabue I."/>
            <person name="Nwadili C.O."/>
            <person name="Hribova E."/>
            <person name="Parker M."/>
            <person name="Nwogha J."/>
            <person name="Shu S."/>
            <person name="Carlson J."/>
            <person name="Kariba R."/>
            <person name="Muthemba S."/>
            <person name="Knop K."/>
            <person name="Barton G.J."/>
            <person name="Sherwood A.V."/>
            <person name="Lopez-Montes A."/>
            <person name="Asiedu R."/>
            <person name="Jamnadass R."/>
            <person name="Muchugi A."/>
            <person name="Goodstein D."/>
            <person name="Egesi C.N."/>
            <person name="Featherston J."/>
            <person name="Asfaw A."/>
            <person name="Simpson G.G."/>
            <person name="Dolezel J."/>
            <person name="Hendre P.S."/>
            <person name="Van Deynze A."/>
            <person name="Kumar P.L."/>
            <person name="Obidiegwu J.E."/>
            <person name="Bhattacharjee R."/>
            <person name="Rokhsar D.S."/>
        </authorList>
    </citation>
    <scope>NUCLEOTIDE SEQUENCE [LARGE SCALE GENOMIC DNA]</scope>
    <source>
        <strain evidence="2">cv. TDa95/00328</strain>
    </source>
</reference>